<keyword evidence="12" id="KW-0413">Isomerase</keyword>
<dbReference type="Gene3D" id="1.10.3380.10">
    <property type="entry name" value="Sec63 N-terminal domain-like domain"/>
    <property type="match status" value="2"/>
</dbReference>
<keyword evidence="6" id="KW-0547">Nucleotide-binding</keyword>
<dbReference type="GeneID" id="101239914"/>
<dbReference type="Gene3D" id="1.10.10.10">
    <property type="entry name" value="Winged helix-like DNA-binding domain superfamily/Winged helix DNA-binding domain"/>
    <property type="match status" value="2"/>
</dbReference>
<evidence type="ECO:0000256" key="4">
    <source>
        <dbReference type="ARBA" id="ARBA00022490"/>
    </source>
</evidence>
<feature type="domain" description="Helicase ATP-binding" evidence="15">
    <location>
        <begin position="461"/>
        <end position="644"/>
    </location>
</feature>
<keyword evidence="8" id="KW-0378">Hydrolase</keyword>
<dbReference type="Proteomes" id="UP001652625">
    <property type="component" value="Chromosome 04"/>
</dbReference>
<dbReference type="InterPro" id="IPR003593">
    <property type="entry name" value="AAA+_ATPase"/>
</dbReference>
<dbReference type="Pfam" id="PF23445">
    <property type="entry name" value="WHD_SNRNP200"/>
    <property type="match status" value="2"/>
</dbReference>
<dbReference type="InterPro" id="IPR041094">
    <property type="entry name" value="Brr2_helicase_PWI"/>
</dbReference>
<dbReference type="PROSITE" id="PS51194">
    <property type="entry name" value="HELICASE_CTER"/>
    <property type="match status" value="2"/>
</dbReference>
<dbReference type="PANTHER" id="PTHR47961:SF13">
    <property type="entry name" value="ACTIVATING SIGNAL COINTEGRATOR 1 COMPLEX SUBUNIT 3"/>
    <property type="match status" value="1"/>
</dbReference>
<proteinExistence type="inferred from homology"/>
<dbReference type="InterPro" id="IPR027417">
    <property type="entry name" value="P-loop_NTPase"/>
</dbReference>
<evidence type="ECO:0000313" key="18">
    <source>
        <dbReference type="RefSeq" id="XP_065652394.1"/>
    </source>
</evidence>
<evidence type="ECO:0000256" key="7">
    <source>
        <dbReference type="ARBA" id="ARBA00022763"/>
    </source>
</evidence>
<dbReference type="InterPro" id="IPR057842">
    <property type="entry name" value="WH_MER3"/>
</dbReference>
<evidence type="ECO:0000256" key="2">
    <source>
        <dbReference type="ARBA" id="ARBA00004514"/>
    </source>
</evidence>
<feature type="domain" description="Helicase ATP-binding" evidence="15">
    <location>
        <begin position="1311"/>
        <end position="1486"/>
    </location>
</feature>
<evidence type="ECO:0000256" key="13">
    <source>
        <dbReference type="ARBA" id="ARBA00023242"/>
    </source>
</evidence>
<keyword evidence="13" id="KW-0539">Nucleus</keyword>
<dbReference type="SMART" id="SM00382">
    <property type="entry name" value="AAA"/>
    <property type="match status" value="2"/>
</dbReference>
<dbReference type="CDD" id="cd18795">
    <property type="entry name" value="SF2_C_Ski2"/>
    <property type="match status" value="2"/>
</dbReference>
<dbReference type="Gene3D" id="1.10.150.20">
    <property type="entry name" value="5' to 3' exonuclease, C-terminal subdomain"/>
    <property type="match status" value="1"/>
</dbReference>
<protein>
    <recommendedName>
        <fullName evidence="14">U5 small nuclear ribonucleoprotein 200 kDa helicase</fullName>
    </recommendedName>
</protein>
<dbReference type="InterPro" id="IPR004179">
    <property type="entry name" value="Sec63-dom"/>
</dbReference>
<evidence type="ECO:0000256" key="3">
    <source>
        <dbReference type="ARBA" id="ARBA00010140"/>
    </source>
</evidence>
<dbReference type="PIRSF" id="PIRSF039073">
    <property type="entry name" value="BRR2"/>
    <property type="match status" value="1"/>
</dbReference>
<evidence type="ECO:0000256" key="12">
    <source>
        <dbReference type="ARBA" id="ARBA00023235"/>
    </source>
</evidence>
<evidence type="ECO:0000313" key="17">
    <source>
        <dbReference type="Proteomes" id="UP001652625"/>
    </source>
</evidence>
<dbReference type="InterPro" id="IPR058856">
    <property type="entry name" value="ASCC3_N"/>
</dbReference>
<accession>A0ABM4BTA8</accession>
<dbReference type="InterPro" id="IPR011545">
    <property type="entry name" value="DEAD/DEAH_box_helicase_dom"/>
</dbReference>
<dbReference type="SMART" id="SM00487">
    <property type="entry name" value="DEXDc"/>
    <property type="match status" value="2"/>
</dbReference>
<keyword evidence="17" id="KW-1185">Reference proteome</keyword>
<keyword evidence="11" id="KW-0234">DNA repair</keyword>
<name>A0ABM4BTA8_HYDVU</name>
<dbReference type="InterPro" id="IPR050474">
    <property type="entry name" value="Hel308_SKI2-like"/>
</dbReference>
<evidence type="ECO:0000256" key="11">
    <source>
        <dbReference type="ARBA" id="ARBA00023204"/>
    </source>
</evidence>
<keyword evidence="7" id="KW-0227">DNA damage</keyword>
<feature type="domain" description="Helicase C-terminal" evidence="16">
    <location>
        <begin position="674"/>
        <end position="893"/>
    </location>
</feature>
<reference evidence="18" key="1">
    <citation type="submission" date="2025-08" db="UniProtKB">
        <authorList>
            <consortium name="RefSeq"/>
        </authorList>
    </citation>
    <scope>IDENTIFICATION</scope>
</reference>
<keyword evidence="4" id="KW-0963">Cytoplasm</keyword>
<dbReference type="InterPro" id="IPR035892">
    <property type="entry name" value="C2_domain_sf"/>
</dbReference>
<evidence type="ECO:0000256" key="14">
    <source>
        <dbReference type="ARBA" id="ARBA00034541"/>
    </source>
</evidence>
<dbReference type="RefSeq" id="XP_065652394.1">
    <property type="nucleotide sequence ID" value="XM_065796322.1"/>
</dbReference>
<evidence type="ECO:0000256" key="1">
    <source>
        <dbReference type="ARBA" id="ARBA00004324"/>
    </source>
</evidence>
<comment type="similarity">
    <text evidence="3">Belongs to the helicase family. SKI2 subfamily.</text>
</comment>
<dbReference type="PROSITE" id="PS51192">
    <property type="entry name" value="HELICASE_ATP_BIND_1"/>
    <property type="match status" value="2"/>
</dbReference>
<dbReference type="Gene3D" id="2.60.40.150">
    <property type="entry name" value="C2 domain"/>
    <property type="match status" value="2"/>
</dbReference>
<gene>
    <name evidence="18" type="primary">LOC101239914</name>
</gene>
<dbReference type="CDD" id="cd18022">
    <property type="entry name" value="DEXHc_ASCC3_2"/>
    <property type="match status" value="1"/>
</dbReference>
<keyword evidence="10" id="KW-0067">ATP-binding</keyword>
<dbReference type="Pfam" id="PF02889">
    <property type="entry name" value="Sec63"/>
    <property type="match status" value="2"/>
</dbReference>
<dbReference type="Gene3D" id="3.40.50.300">
    <property type="entry name" value="P-loop containing nucleotide triphosphate hydrolases"/>
    <property type="match status" value="4"/>
</dbReference>
<evidence type="ECO:0000256" key="8">
    <source>
        <dbReference type="ARBA" id="ARBA00022801"/>
    </source>
</evidence>
<dbReference type="InterPro" id="IPR014001">
    <property type="entry name" value="Helicase_ATP-bd"/>
</dbReference>
<dbReference type="InterPro" id="IPR014756">
    <property type="entry name" value="Ig_E-set"/>
</dbReference>
<feature type="domain" description="Helicase C-terminal" evidence="16">
    <location>
        <begin position="1522"/>
        <end position="1714"/>
    </location>
</feature>
<dbReference type="PANTHER" id="PTHR47961">
    <property type="entry name" value="DNA POLYMERASE THETA, PUTATIVE (AFU_ORTHOLOGUE AFUA_1G05260)-RELATED"/>
    <property type="match status" value="1"/>
</dbReference>
<organism evidence="17 18">
    <name type="scientific">Hydra vulgaris</name>
    <name type="common">Hydra</name>
    <name type="synonym">Hydra attenuata</name>
    <dbReference type="NCBI Taxonomy" id="6087"/>
    <lineage>
        <taxon>Eukaryota</taxon>
        <taxon>Metazoa</taxon>
        <taxon>Cnidaria</taxon>
        <taxon>Hydrozoa</taxon>
        <taxon>Hydroidolina</taxon>
        <taxon>Anthoathecata</taxon>
        <taxon>Aplanulata</taxon>
        <taxon>Hydridae</taxon>
        <taxon>Hydra</taxon>
    </lineage>
</organism>
<evidence type="ECO:0000259" key="16">
    <source>
        <dbReference type="PROSITE" id="PS51194"/>
    </source>
</evidence>
<evidence type="ECO:0000256" key="5">
    <source>
        <dbReference type="ARBA" id="ARBA00022737"/>
    </source>
</evidence>
<evidence type="ECO:0000256" key="9">
    <source>
        <dbReference type="ARBA" id="ARBA00022806"/>
    </source>
</evidence>
<dbReference type="SUPFAM" id="SSF158702">
    <property type="entry name" value="Sec63 N-terminal domain-like"/>
    <property type="match status" value="2"/>
</dbReference>
<dbReference type="CDD" id="cd18020">
    <property type="entry name" value="DEXHc_ASCC3_1"/>
    <property type="match status" value="1"/>
</dbReference>
<keyword evidence="5" id="KW-0677">Repeat</keyword>
<sequence length="2143" mass="244686">MVDLPRFTGSLKPATLEWNSPIVQIKLREELQQKRKLVKITNGLTWKELKCAHNQNNSKKSQLLKELFECAKDMVGRDTTQEALEESSAFLFEALKDTSSISSLESLKLQQVFGPFPATLATKAFECVQQLSYIISKKSDESSGTDQLNSNYFGHNIKLDFDFSDTNFENLYEEYEIESRTSVSSGDSFVQHFRDTLLLHQNVDLEKQVCQNNLSSSWLQDQCDVYVKTNPGSICSSDLASAIYDILATSKSNDEIQNELFDLVGFDAFDLILNLLEKRKEIIDAGSVKKSGINNVTEFQYIDPVHKLRKPLLGSQVTIHSELEKDFVKKMHKEERKLLRKDPELYKEIYNQNCNELQNIQSQPLFKRDTTTSSQQYPFVFDEFAIKKHTSSFVGGSKILLPESATKSSNKKYEEIDIPASATKLPDYLNIFVEIKNLDEVGQIVFRNIKKLNRIQSIVFDAAYNTNENLLVSAPTGAGKTNIALLAVTHEIKQNMEMGVVKKDAFKIVYVAPMKALASEMTETFGKRLQPLGIVVRELTGDMQLTKKEIQETQMLVTTPEKWDVVTRKGFSDVALSQIVRLLIIDEVHLLHDDRGAVLEALVARTLRQVESTQSMIRIVGLSATLPNYTDVAKFLNVNPLKGLFYFDGRFRPVPLRQTFIGIHATGFLQFTKDLNEVCYKKVHENVRNGKQVMVFVHARNATVKTAMTLREMAKNEGEIADFEPDKNAQYSIMEKKVMRSRNKQLKEMFPDGFGIHHAGMLRQDRNTVEELFSKGFIKVLVCTATLAWGVNLPAHAVIIKGTEIYDAQKGSFVDIGILDVLQIFGRAGRPQYDSSGHGIIISKYDKLSHYLQLLTQQTPIESQFVNSLTDNLNAEVSLGTVTTVDEAVKWLSYTYMYVRMRINPLVYGINYREKEEDPLLEKHRLDLIKISARKLDKAKMIRFDERTNFLYPTNLGRTASNYYIDFPTIEVINELFKPVMDVGEIFSVVSKAHEFNQIKVREDEVIELEEHLNESCVTPVKGGTDTEYGKVNILLQTYVSKAQLESFSLISDMSYVAQNATRIVRALFEISLQNNWAIMAKRLLTLSKVVEKQLWEWEHPFKQLEGIKFELLVKLEQKKLTVDMMREMDAKEIGLIVNHVSMGSTLKSCAFQIPRVQLGASIHPITRTVLRLNLKVIPDFEWNDKYHGKVAEPWWIWVEDPDTDNIYHSEYFLLSRKSVKQKEEQSLVFTIPIFEPLPPQYYVRAVSDRWLHSEAVVAISFKHLILPDLHPPHTELLDLQPLPVTVLRNSQLEMLYSFSHFNPIQTQLFHTLYYTDSSVLLGAPTGSGKTIAAELALFRVFREYPKAKSVYIAPLKALVSERMADWKVRIEQKLKKKVIELTGDVTPDIRSIGIADVIVTTPEKWDGISRSWQTRQYVKDVALIIIDEIHLLGGDRGPVLEVIVSRTNFISSHTSKKCRVIGLSTALANAKDLADWLGIGQEGLFNFRPSVRPVPLEVHIAGYPGKHYCPRMATMNKPCFKAIQTHSPEKPVLIFVSSRRQTRLTALDLIAFLAGVSNPKQWMKMLEQEMNDLISTVHDQTLKLTLSFGIGLHHAGLHERDRKMTEELFVNQKIQVLIATSTLAWGVNFPAHFVIIKGTEYYDGKTKRYVDFPITDVLQMMGRAGRPQYDDHGVALILVQDIKKNFYKRFLYEPFPVESNLLEVLPDHLNAEIVASTITSKQDAMDYMTWTYLFRRILMNPTYYGLDDTNHNSINAFLSKNIEKSIYELQSSYCVEVKEDDNTIEPTILGRISSYYYLSHLSMRMFKSRLCSELSFEDVLQVLCDAQEYDQLPVRHNEDKLNGELAELVPLQVNKYTLDSPHTKTHLLLQAHFSRVELPIADYITDTKSVHDQSIRILQAMIDVCADEGYLVTVLQIIILMQMTVQGCWYHGSSLLMLPNVTSDMLPLFKINPRMKSDTPCQIVCIPELISYCAKSPKLLHNMIGHVLKSNEIEKIYEVLSVLPIVSIKTSLFDDQSKGEQAIDLAQTNSKKREWLPIRAGCEYALKISIKRDQLSPKRPTSKAYAPLFSKSKDEGWFFLLGEIDCKDILALKRVSFIHKESTVNLGFYAPEDRGNKIFTLYLMSDSYLGMDQQYDLFFDVQ</sequence>
<dbReference type="SUPFAM" id="SSF52540">
    <property type="entry name" value="P-loop containing nucleoside triphosphate hydrolases"/>
    <property type="match status" value="4"/>
</dbReference>
<dbReference type="InterPro" id="IPR036390">
    <property type="entry name" value="WH_DNA-bd_sf"/>
</dbReference>
<evidence type="ECO:0000259" key="15">
    <source>
        <dbReference type="PROSITE" id="PS51192"/>
    </source>
</evidence>
<comment type="subcellular location">
    <subcellularLocation>
        <location evidence="2">Cytoplasm</location>
        <location evidence="2">Cytosol</location>
    </subcellularLocation>
    <subcellularLocation>
        <location evidence="1">Nucleus speckle</location>
    </subcellularLocation>
</comment>
<evidence type="ECO:0000256" key="10">
    <source>
        <dbReference type="ARBA" id="ARBA00022840"/>
    </source>
</evidence>
<evidence type="ECO:0000256" key="6">
    <source>
        <dbReference type="ARBA" id="ARBA00022741"/>
    </source>
</evidence>
<dbReference type="SMART" id="SM00490">
    <property type="entry name" value="HELICc"/>
    <property type="match status" value="2"/>
</dbReference>
<dbReference type="SMART" id="SM00973">
    <property type="entry name" value="Sec63"/>
    <property type="match status" value="2"/>
</dbReference>
<dbReference type="SUPFAM" id="SSF46785">
    <property type="entry name" value="Winged helix' DNA-binding domain"/>
    <property type="match status" value="2"/>
</dbReference>
<dbReference type="Pfam" id="PF00270">
    <property type="entry name" value="DEAD"/>
    <property type="match status" value="2"/>
</dbReference>
<dbReference type="Pfam" id="PF00271">
    <property type="entry name" value="Helicase_C"/>
    <property type="match status" value="2"/>
</dbReference>
<dbReference type="InterPro" id="IPR036388">
    <property type="entry name" value="WH-like_DNA-bd_sf"/>
</dbReference>
<dbReference type="Pfam" id="PF26582">
    <property type="entry name" value="ASCC3_N"/>
    <property type="match status" value="1"/>
</dbReference>
<keyword evidence="9" id="KW-0347">Helicase</keyword>
<dbReference type="Pfam" id="PF18149">
    <property type="entry name" value="Helicase_PWI"/>
    <property type="match status" value="1"/>
</dbReference>
<dbReference type="SUPFAM" id="SSF81296">
    <property type="entry name" value="E set domains"/>
    <property type="match status" value="1"/>
</dbReference>
<dbReference type="InterPro" id="IPR001650">
    <property type="entry name" value="Helicase_C-like"/>
</dbReference>